<dbReference type="InterPro" id="IPR016181">
    <property type="entry name" value="Acyl_CoA_acyltransferase"/>
</dbReference>
<keyword evidence="2" id="KW-0012">Acyltransferase</keyword>
<dbReference type="EMBL" id="BAAFZP010000001">
    <property type="protein sequence ID" value="GAB1581481.1"/>
    <property type="molecule type" value="Genomic_DNA"/>
</dbReference>
<dbReference type="InterPro" id="IPR050832">
    <property type="entry name" value="Bact_Acetyltransf"/>
</dbReference>
<keyword evidence="5" id="KW-1185">Reference proteome</keyword>
<reference evidence="4 5" key="1">
    <citation type="submission" date="2024-10" db="EMBL/GenBank/DDBJ databases">
        <title>Isolation, draft genome sequencing and identification of Phyllobacterium sp. NSA23, isolated from leaf soil.</title>
        <authorList>
            <person name="Akita H."/>
        </authorList>
    </citation>
    <scope>NUCLEOTIDE SEQUENCE [LARGE SCALE GENOMIC DNA]</scope>
    <source>
        <strain evidence="4 5">NSA23</strain>
    </source>
</reference>
<dbReference type="SUPFAM" id="SSF55729">
    <property type="entry name" value="Acyl-CoA N-acyltransferases (Nat)"/>
    <property type="match status" value="1"/>
</dbReference>
<dbReference type="PROSITE" id="PS51186">
    <property type="entry name" value="GNAT"/>
    <property type="match status" value="1"/>
</dbReference>
<comment type="caution">
    <text evidence="4">The sequence shown here is derived from an EMBL/GenBank/DDBJ whole genome shotgun (WGS) entry which is preliminary data.</text>
</comment>
<proteinExistence type="predicted"/>
<dbReference type="PANTHER" id="PTHR43877:SF2">
    <property type="entry name" value="AMINOALKYLPHOSPHONATE N-ACETYLTRANSFERASE-RELATED"/>
    <property type="match status" value="1"/>
</dbReference>
<gene>
    <name evidence="4" type="ORF">PPNSA23_14240</name>
</gene>
<dbReference type="Gene3D" id="3.40.630.30">
    <property type="match status" value="1"/>
</dbReference>
<keyword evidence="1" id="KW-0808">Transferase</keyword>
<evidence type="ECO:0000313" key="4">
    <source>
        <dbReference type="EMBL" id="GAB1581481.1"/>
    </source>
</evidence>
<sequence length="152" mass="17006">MSENTIGTIIRPADADDENSWRSLFAAYNAFYRASVPEAVVANTWKRILDPASEVKALVAERGGEVIGFANYLFHASTWSDRPNCYLEDLFVDPAARGGGAARKLIEGVEAAARARNAFRIYWHTQEYNAPARSLYDTITPRSSFIVYRKPL</sequence>
<evidence type="ECO:0000313" key="5">
    <source>
        <dbReference type="Proteomes" id="UP001628091"/>
    </source>
</evidence>
<name>A0ABQ0GXS9_9HYPH</name>
<organism evidence="4 5">
    <name type="scientific">Phyllobacterium phragmitis</name>
    <dbReference type="NCBI Taxonomy" id="2670329"/>
    <lineage>
        <taxon>Bacteria</taxon>
        <taxon>Pseudomonadati</taxon>
        <taxon>Pseudomonadota</taxon>
        <taxon>Alphaproteobacteria</taxon>
        <taxon>Hyphomicrobiales</taxon>
        <taxon>Phyllobacteriaceae</taxon>
        <taxon>Phyllobacterium</taxon>
    </lineage>
</organism>
<dbReference type="Pfam" id="PF00583">
    <property type="entry name" value="Acetyltransf_1"/>
    <property type="match status" value="1"/>
</dbReference>
<protein>
    <submittedName>
        <fullName evidence="4">GNAT family N-acetyltransferase</fullName>
    </submittedName>
</protein>
<dbReference type="RefSeq" id="WP_183429582.1">
    <property type="nucleotide sequence ID" value="NZ_BAAFZP010000001.1"/>
</dbReference>
<dbReference type="PANTHER" id="PTHR43877">
    <property type="entry name" value="AMINOALKYLPHOSPHONATE N-ACETYLTRANSFERASE-RELATED-RELATED"/>
    <property type="match status" value="1"/>
</dbReference>
<evidence type="ECO:0000259" key="3">
    <source>
        <dbReference type="PROSITE" id="PS51186"/>
    </source>
</evidence>
<accession>A0ABQ0GXS9</accession>
<evidence type="ECO:0000256" key="2">
    <source>
        <dbReference type="ARBA" id="ARBA00023315"/>
    </source>
</evidence>
<dbReference type="CDD" id="cd04301">
    <property type="entry name" value="NAT_SF"/>
    <property type="match status" value="1"/>
</dbReference>
<feature type="domain" description="N-acetyltransferase" evidence="3">
    <location>
        <begin position="8"/>
        <end position="152"/>
    </location>
</feature>
<evidence type="ECO:0000256" key="1">
    <source>
        <dbReference type="ARBA" id="ARBA00022679"/>
    </source>
</evidence>
<dbReference type="InterPro" id="IPR000182">
    <property type="entry name" value="GNAT_dom"/>
</dbReference>
<dbReference type="Proteomes" id="UP001628091">
    <property type="component" value="Unassembled WGS sequence"/>
</dbReference>